<reference evidence="3" key="1">
    <citation type="journal article" date="2019" name="Int. J. Syst. Evol. Microbiol.">
        <title>The Global Catalogue of Microorganisms (GCM) 10K type strain sequencing project: providing services to taxonomists for standard genome sequencing and annotation.</title>
        <authorList>
            <consortium name="The Broad Institute Genomics Platform"/>
            <consortium name="The Broad Institute Genome Sequencing Center for Infectious Disease"/>
            <person name="Wu L."/>
            <person name="Ma J."/>
        </authorList>
    </citation>
    <scope>NUCLEOTIDE SEQUENCE [LARGE SCALE GENOMIC DNA]</scope>
    <source>
        <strain evidence="3">CCUG 55995</strain>
    </source>
</reference>
<comment type="caution">
    <text evidence="2">The sequence shown here is derived from an EMBL/GenBank/DDBJ whole genome shotgun (WGS) entry which is preliminary data.</text>
</comment>
<dbReference type="EMBL" id="JBHSEI010000001">
    <property type="protein sequence ID" value="MFC4637310.1"/>
    <property type="molecule type" value="Genomic_DNA"/>
</dbReference>
<keyword evidence="3" id="KW-1185">Reference proteome</keyword>
<dbReference type="InterPro" id="IPR025164">
    <property type="entry name" value="Toastrack_DUF4097"/>
</dbReference>
<accession>A0ABV9I7M8</accession>
<name>A0ABV9I7M8_9DEIO</name>
<dbReference type="Proteomes" id="UP001595952">
    <property type="component" value="Unassembled WGS sequence"/>
</dbReference>
<protein>
    <submittedName>
        <fullName evidence="2">DUF4097 domain-containing protein</fullName>
    </submittedName>
</protein>
<proteinExistence type="predicted"/>
<evidence type="ECO:0000313" key="3">
    <source>
        <dbReference type="Proteomes" id="UP001595952"/>
    </source>
</evidence>
<evidence type="ECO:0000259" key="1">
    <source>
        <dbReference type="Pfam" id="PF13349"/>
    </source>
</evidence>
<evidence type="ECO:0000313" key="2">
    <source>
        <dbReference type="EMBL" id="MFC4637310.1"/>
    </source>
</evidence>
<gene>
    <name evidence="2" type="ORF">ACFO0D_03035</name>
</gene>
<dbReference type="Pfam" id="PF13349">
    <property type="entry name" value="DUF4097"/>
    <property type="match status" value="1"/>
</dbReference>
<organism evidence="2 3">
    <name type="scientific">Deinococcus hohokamensis</name>
    <dbReference type="NCBI Taxonomy" id="309883"/>
    <lineage>
        <taxon>Bacteria</taxon>
        <taxon>Thermotogati</taxon>
        <taxon>Deinococcota</taxon>
        <taxon>Deinococci</taxon>
        <taxon>Deinococcales</taxon>
        <taxon>Deinococcaceae</taxon>
        <taxon>Deinococcus</taxon>
    </lineage>
</organism>
<dbReference type="RefSeq" id="WP_380060335.1">
    <property type="nucleotide sequence ID" value="NZ_JBHSEI010000001.1"/>
</dbReference>
<sequence>MSGPLTGPPPRPLLPVLGRMALGLLLLGAGGLTAWQGVAFTPTPGLGTVTTPLSVPLDGPRPLDMAASAVLRFEGDRGDLNLVSLGPGRPEVLRGLATHRARNPLELQVRRQGHSLDAQLTLQVQAIGQEGVVVTGPRPLQHRLDVALTPRIPLTLNARTAGGDQTLDLRAVRVRALSARTLSGDLRLTLPARIAGPVALVTSSGAVTVSAPPAAQPDALRANTVSGDLALDLRGARLTALGVGSGSGDVRLSLPARAERASVTTASGDITVTAAPGTTGNLDVRTQTGNVTLRVPPSLPVRVRFTDRETLLRPPGRPEAAAAGLDVFVDAPSQHFTLEDTP</sequence>
<feature type="domain" description="DUF4097" evidence="1">
    <location>
        <begin position="167"/>
        <end position="233"/>
    </location>
</feature>